<keyword evidence="5" id="KW-1185">Reference proteome</keyword>
<evidence type="ECO:0000256" key="1">
    <source>
        <dbReference type="ARBA" id="ARBA00022737"/>
    </source>
</evidence>
<dbReference type="Proteomes" id="UP001610063">
    <property type="component" value="Unassembled WGS sequence"/>
</dbReference>
<name>A0ABW7N317_9BACT</name>
<evidence type="ECO:0000256" key="3">
    <source>
        <dbReference type="PROSITE-ProRule" id="PRU00339"/>
    </source>
</evidence>
<dbReference type="PANTHER" id="PTHR44858">
    <property type="entry name" value="TETRATRICOPEPTIDE REPEAT PROTEIN 6"/>
    <property type="match status" value="1"/>
</dbReference>
<proteinExistence type="predicted"/>
<dbReference type="PANTHER" id="PTHR44858:SF1">
    <property type="entry name" value="UDP-N-ACETYLGLUCOSAMINE--PEPTIDE N-ACETYLGLUCOSAMINYLTRANSFERASE SPINDLY-RELATED"/>
    <property type="match status" value="1"/>
</dbReference>
<dbReference type="Pfam" id="PF07719">
    <property type="entry name" value="TPR_2"/>
    <property type="match status" value="1"/>
</dbReference>
<feature type="repeat" description="TPR" evidence="3">
    <location>
        <begin position="315"/>
        <end position="348"/>
    </location>
</feature>
<sequence length="392" mass="44919">MMRNYIVWLGLFWMVLSVEAQSKYQRAEELYEKAQQEYRTRNYHEALDLVNQSMQLAPTADAAYLSGLVHEAMGRDLRAVSSYEATLKLDPRYDEAIFQKAIIYLNYGDPAQAHADLSVLINTEGITQTRGVYFQLDPSGQEQNQILSVNNLRSKLFHYRGQASEKMGEYDEALADYNEALMVDTLATYLISRALLHEKMNNQAGALADLKLTITLDRGNQLAWYNLALLDPSVVLPDDLLEDESFGPTLSLLASRAMSEGNYILAKKYFDKSIQNDDADALSYINRGRILLKMNQFVLARADFNHAKALEPERIEIYYLIGNSFFYEKQFERAAAYYNQYLTADPTNGMVWYNGAMSYLELDNKEEACHYLQRANTLGMLQAEKVLKKYCR</sequence>
<comment type="caution">
    <text evidence="4">The sequence shown here is derived from an EMBL/GenBank/DDBJ whole genome shotgun (WGS) entry which is preliminary data.</text>
</comment>
<dbReference type="EMBL" id="JBIPKE010000004">
    <property type="protein sequence ID" value="MFH6981810.1"/>
    <property type="molecule type" value="Genomic_DNA"/>
</dbReference>
<gene>
    <name evidence="4" type="ORF">ACHKAR_00095</name>
</gene>
<feature type="repeat" description="TPR" evidence="3">
    <location>
        <begin position="60"/>
        <end position="93"/>
    </location>
</feature>
<dbReference type="InterPro" id="IPR011990">
    <property type="entry name" value="TPR-like_helical_dom_sf"/>
</dbReference>
<reference evidence="4 5" key="1">
    <citation type="journal article" date="2013" name="Int. J. Syst. Evol. Microbiol.">
        <title>Marinoscillum luteum sp. nov., isolated from marine sediment.</title>
        <authorList>
            <person name="Cha I.T."/>
            <person name="Park S.J."/>
            <person name="Kim S.J."/>
            <person name="Kim J.G."/>
            <person name="Jung M.Y."/>
            <person name="Shin K.S."/>
            <person name="Kwon K.K."/>
            <person name="Yang S.H."/>
            <person name="Seo Y.S."/>
            <person name="Rhee S.K."/>
        </authorList>
    </citation>
    <scope>NUCLEOTIDE SEQUENCE [LARGE SCALE GENOMIC DNA]</scope>
    <source>
        <strain evidence="4 5">KCTC 23939</strain>
    </source>
</reference>
<evidence type="ECO:0000313" key="5">
    <source>
        <dbReference type="Proteomes" id="UP001610063"/>
    </source>
</evidence>
<dbReference type="Pfam" id="PF13181">
    <property type="entry name" value="TPR_8"/>
    <property type="match status" value="2"/>
</dbReference>
<dbReference type="RefSeq" id="WP_395415667.1">
    <property type="nucleotide sequence ID" value="NZ_JBIPKE010000004.1"/>
</dbReference>
<organism evidence="4 5">
    <name type="scientific">Marinoscillum luteum</name>
    <dbReference type="NCBI Taxonomy" id="861051"/>
    <lineage>
        <taxon>Bacteria</taxon>
        <taxon>Pseudomonadati</taxon>
        <taxon>Bacteroidota</taxon>
        <taxon>Cytophagia</taxon>
        <taxon>Cytophagales</taxon>
        <taxon>Reichenbachiellaceae</taxon>
        <taxon>Marinoscillum</taxon>
    </lineage>
</organism>
<dbReference type="SMART" id="SM00028">
    <property type="entry name" value="TPR"/>
    <property type="match status" value="7"/>
</dbReference>
<dbReference type="SUPFAM" id="SSF48452">
    <property type="entry name" value="TPR-like"/>
    <property type="match status" value="2"/>
</dbReference>
<protein>
    <submittedName>
        <fullName evidence="4">Tetratricopeptide repeat protein</fullName>
    </submittedName>
</protein>
<feature type="repeat" description="TPR" evidence="3">
    <location>
        <begin position="154"/>
        <end position="187"/>
    </location>
</feature>
<dbReference type="Gene3D" id="1.25.40.10">
    <property type="entry name" value="Tetratricopeptide repeat domain"/>
    <property type="match status" value="3"/>
</dbReference>
<dbReference type="InterPro" id="IPR019734">
    <property type="entry name" value="TPR_rpt"/>
</dbReference>
<feature type="repeat" description="TPR" evidence="3">
    <location>
        <begin position="281"/>
        <end position="314"/>
    </location>
</feature>
<keyword evidence="2 3" id="KW-0802">TPR repeat</keyword>
<keyword evidence="1" id="KW-0677">Repeat</keyword>
<accession>A0ABW7N317</accession>
<dbReference type="InterPro" id="IPR013105">
    <property type="entry name" value="TPR_2"/>
</dbReference>
<evidence type="ECO:0000313" key="4">
    <source>
        <dbReference type="EMBL" id="MFH6981810.1"/>
    </source>
</evidence>
<dbReference type="PROSITE" id="PS50005">
    <property type="entry name" value="TPR"/>
    <property type="match status" value="4"/>
</dbReference>
<evidence type="ECO:0000256" key="2">
    <source>
        <dbReference type="ARBA" id="ARBA00022803"/>
    </source>
</evidence>
<dbReference type="InterPro" id="IPR050498">
    <property type="entry name" value="Ycf3"/>
</dbReference>